<evidence type="ECO:0000313" key="3">
    <source>
        <dbReference type="EMBL" id="CEM17315.1"/>
    </source>
</evidence>
<sequence length="355" mass="38304">MIRVFFNATLPFEGSISFGSLEPLSPTADTTQSPATSRDSHTDDSSPSAASSSRPSAPLPGLPLLVRPTCTFKQCRQLVKLKLKEYGTLWRGRNAAQTGSSDDDDTEESGASSSSSSGRLHGGRRFNRSLSERLPDDENADLARRGSGAVGVRGLEGMEESHAWVLQQINDGKADFTFVVCGRALSVEDEESVRLSDHSLGDGSILNCVVQLKWTDTQVELQPVPAQCLTEGGRVINVFGDYFVNSRYLSCRFGRIVVPATFQSRHQIRCIAPPHPAGVVSLQVSVDGGHTFLEPGTLFCYVDPMSSSRAVRVRCQEAATSQLQSWGAHYGVQRYERYDDDRNDPGGSGGGGGVA</sequence>
<organism evidence="3 4">
    <name type="scientific">Vitrella brassicaformis (strain CCMP3155)</name>
    <dbReference type="NCBI Taxonomy" id="1169540"/>
    <lineage>
        <taxon>Eukaryota</taxon>
        <taxon>Sar</taxon>
        <taxon>Alveolata</taxon>
        <taxon>Colpodellida</taxon>
        <taxon>Vitrellaceae</taxon>
        <taxon>Vitrella</taxon>
    </lineage>
</organism>
<dbReference type="InterPro" id="IPR002909">
    <property type="entry name" value="IPT_dom"/>
</dbReference>
<dbReference type="AlphaFoldDB" id="A0A0G4FRM4"/>
<dbReference type="CDD" id="cd00102">
    <property type="entry name" value="IPT"/>
    <property type="match status" value="1"/>
</dbReference>
<keyword evidence="4" id="KW-1185">Reference proteome</keyword>
<dbReference type="InParanoid" id="A0A0G4FRM4"/>
<dbReference type="SUPFAM" id="SSF81296">
    <property type="entry name" value="E set domains"/>
    <property type="match status" value="1"/>
</dbReference>
<feature type="region of interest" description="Disordered" evidence="1">
    <location>
        <begin position="94"/>
        <end position="142"/>
    </location>
</feature>
<evidence type="ECO:0000313" key="4">
    <source>
        <dbReference type="Proteomes" id="UP000041254"/>
    </source>
</evidence>
<evidence type="ECO:0000259" key="2">
    <source>
        <dbReference type="Pfam" id="PF01833"/>
    </source>
</evidence>
<feature type="compositionally biased region" description="Low complexity" evidence="1">
    <location>
        <begin position="45"/>
        <end position="56"/>
    </location>
</feature>
<proteinExistence type="predicted"/>
<gene>
    <name evidence="3" type="ORF">Vbra_21608</name>
</gene>
<feature type="compositionally biased region" description="Basic and acidic residues" evidence="1">
    <location>
        <begin position="130"/>
        <end position="142"/>
    </location>
</feature>
<dbReference type="Pfam" id="PF01833">
    <property type="entry name" value="TIG"/>
    <property type="match status" value="1"/>
</dbReference>
<dbReference type="Proteomes" id="UP000041254">
    <property type="component" value="Unassembled WGS sequence"/>
</dbReference>
<name>A0A0G4FRM4_VITBC</name>
<feature type="domain" description="IPT/TIG" evidence="2">
    <location>
        <begin position="225"/>
        <end position="294"/>
    </location>
</feature>
<dbReference type="EMBL" id="CDMY01000488">
    <property type="protein sequence ID" value="CEM17315.1"/>
    <property type="molecule type" value="Genomic_DNA"/>
</dbReference>
<evidence type="ECO:0000256" key="1">
    <source>
        <dbReference type="SAM" id="MobiDB-lite"/>
    </source>
</evidence>
<dbReference type="Gene3D" id="2.60.40.10">
    <property type="entry name" value="Immunoglobulins"/>
    <property type="match status" value="1"/>
</dbReference>
<feature type="region of interest" description="Disordered" evidence="1">
    <location>
        <begin position="19"/>
        <end position="63"/>
    </location>
</feature>
<feature type="compositionally biased region" description="Polar residues" evidence="1">
    <location>
        <begin position="27"/>
        <end position="37"/>
    </location>
</feature>
<dbReference type="OrthoDB" id="439917at2759"/>
<reference evidence="3 4" key="1">
    <citation type="submission" date="2014-11" db="EMBL/GenBank/DDBJ databases">
        <authorList>
            <person name="Zhu J."/>
            <person name="Qi W."/>
            <person name="Song R."/>
        </authorList>
    </citation>
    <scope>NUCLEOTIDE SEQUENCE [LARGE SCALE GENOMIC DNA]</scope>
</reference>
<accession>A0A0G4FRM4</accession>
<dbReference type="VEuPathDB" id="CryptoDB:Vbra_21608"/>
<protein>
    <recommendedName>
        <fullName evidence="2">IPT/TIG domain-containing protein</fullName>
    </recommendedName>
</protein>
<dbReference type="InterPro" id="IPR013783">
    <property type="entry name" value="Ig-like_fold"/>
</dbReference>
<dbReference type="InterPro" id="IPR014756">
    <property type="entry name" value="Ig_E-set"/>
</dbReference>